<dbReference type="PANTHER" id="PTHR21576:SF160">
    <property type="entry name" value="NODULIN-LIKE DOMAIN-CONTAINING PROTEIN"/>
    <property type="match status" value="1"/>
</dbReference>
<evidence type="ECO:0000256" key="2">
    <source>
        <dbReference type="ARBA" id="ARBA00022692"/>
    </source>
</evidence>
<dbReference type="Proteomes" id="UP001212997">
    <property type="component" value="Unassembled WGS sequence"/>
</dbReference>
<evidence type="ECO:0000313" key="7">
    <source>
        <dbReference type="EMBL" id="KAJ3483194.1"/>
    </source>
</evidence>
<name>A0AAD5V0Z3_9APHY</name>
<proteinExistence type="predicted"/>
<dbReference type="GO" id="GO:0000329">
    <property type="term" value="C:fungal-type vacuole membrane"/>
    <property type="evidence" value="ECO:0007669"/>
    <property type="project" value="TreeGrafter"/>
</dbReference>
<evidence type="ECO:0008006" key="9">
    <source>
        <dbReference type="Google" id="ProtNLM"/>
    </source>
</evidence>
<reference evidence="7" key="1">
    <citation type="submission" date="2022-07" db="EMBL/GenBank/DDBJ databases">
        <title>Genome Sequence of Physisporinus lineatus.</title>
        <authorList>
            <person name="Buettner E."/>
        </authorList>
    </citation>
    <scope>NUCLEOTIDE SEQUENCE</scope>
    <source>
        <strain evidence="7">VT162</strain>
    </source>
</reference>
<dbReference type="PANTHER" id="PTHR21576">
    <property type="entry name" value="UNCHARACTERIZED NODULIN-LIKE PROTEIN"/>
    <property type="match status" value="1"/>
</dbReference>
<evidence type="ECO:0000256" key="5">
    <source>
        <dbReference type="SAM" id="MobiDB-lite"/>
    </source>
</evidence>
<dbReference type="InterPro" id="IPR036259">
    <property type="entry name" value="MFS_trans_sf"/>
</dbReference>
<feature type="transmembrane region" description="Helical" evidence="6">
    <location>
        <begin position="89"/>
        <end position="111"/>
    </location>
</feature>
<feature type="transmembrane region" description="Helical" evidence="6">
    <location>
        <begin position="493"/>
        <end position="512"/>
    </location>
</feature>
<evidence type="ECO:0000256" key="6">
    <source>
        <dbReference type="SAM" id="Phobius"/>
    </source>
</evidence>
<feature type="transmembrane region" description="Helical" evidence="6">
    <location>
        <begin position="132"/>
        <end position="152"/>
    </location>
</feature>
<feature type="transmembrane region" description="Helical" evidence="6">
    <location>
        <begin position="58"/>
        <end position="77"/>
    </location>
</feature>
<keyword evidence="2 6" id="KW-0812">Transmembrane</keyword>
<feature type="transmembrane region" description="Helical" evidence="6">
    <location>
        <begin position="403"/>
        <end position="423"/>
    </location>
</feature>
<comment type="subcellular location">
    <subcellularLocation>
        <location evidence="1">Membrane</location>
        <topology evidence="1">Multi-pass membrane protein</topology>
    </subcellularLocation>
</comment>
<feature type="transmembrane region" description="Helical" evidence="6">
    <location>
        <begin position="27"/>
        <end position="46"/>
    </location>
</feature>
<dbReference type="SUPFAM" id="SSF103473">
    <property type="entry name" value="MFS general substrate transporter"/>
    <property type="match status" value="1"/>
</dbReference>
<feature type="region of interest" description="Disordered" evidence="5">
    <location>
        <begin position="222"/>
        <end position="267"/>
    </location>
</feature>
<evidence type="ECO:0000256" key="4">
    <source>
        <dbReference type="ARBA" id="ARBA00023136"/>
    </source>
</evidence>
<dbReference type="GO" id="GO:0022857">
    <property type="term" value="F:transmembrane transporter activity"/>
    <property type="evidence" value="ECO:0007669"/>
    <property type="project" value="InterPro"/>
</dbReference>
<keyword evidence="4 6" id="KW-0472">Membrane</keyword>
<dbReference type="EMBL" id="JANAWD010000238">
    <property type="protein sequence ID" value="KAJ3483194.1"/>
    <property type="molecule type" value="Genomic_DNA"/>
</dbReference>
<feature type="transmembrane region" description="Helical" evidence="6">
    <location>
        <begin position="335"/>
        <end position="352"/>
    </location>
</feature>
<dbReference type="InterPro" id="IPR011701">
    <property type="entry name" value="MFS"/>
</dbReference>
<dbReference type="AlphaFoldDB" id="A0AAD5V0Z3"/>
<feature type="transmembrane region" description="Helical" evidence="6">
    <location>
        <begin position="296"/>
        <end position="315"/>
    </location>
</feature>
<evidence type="ECO:0000313" key="8">
    <source>
        <dbReference type="Proteomes" id="UP001212997"/>
    </source>
</evidence>
<sequence>MASGSNYAFSAYGPQLGSRLHLTHTQISIVGLSGTVGVYGTAPLLGKLVDARGYPIPLTIAFFALLTGYFGIRRFYISGLPEGISSLSFFGFLVLLLCGLLTGIGANAGMASAINATAKSFPDHARTVSTSLVLSGFGLSAFVFSTLAHVAFPGDTSSFLLVLAIGTSLPMILGFFFVKPIPLPPRKNNHPEGFVITRRLSSNQRETPFLSEADARVPLLSGDSYEDADLPTTRAPKPSTLRVGSPDTSPSTPIDVDEEPTHLRSTSLSNELRHNGVGSTSLPDISGMGLVRSVEFWLLFTITTLLSGTALMYINNVGSVSQALYAKSTPTYDDGRRIIIGMILFAIHHCYVRKPAPLGILVDSSKRFWGLRRPMFISLVAILFIISQITAFNTSDVEQLWKASSLLGLSYGSSVGLFPSITIDWFGLAHFSENWGFISLAPVLGGNIFSIAFGRILDAHSPVASALNSQFSGVGNDLGERCLDGRDCYKLSFGLTILACCLALCLGVYAAWRDQRTAKAAGADFVASEDDGREDSAWVE</sequence>
<comment type="caution">
    <text evidence="7">The sequence shown here is derived from an EMBL/GenBank/DDBJ whole genome shotgun (WGS) entry which is preliminary data.</text>
</comment>
<organism evidence="7 8">
    <name type="scientific">Meripilus lineatus</name>
    <dbReference type="NCBI Taxonomy" id="2056292"/>
    <lineage>
        <taxon>Eukaryota</taxon>
        <taxon>Fungi</taxon>
        <taxon>Dikarya</taxon>
        <taxon>Basidiomycota</taxon>
        <taxon>Agaricomycotina</taxon>
        <taxon>Agaricomycetes</taxon>
        <taxon>Polyporales</taxon>
        <taxon>Meripilaceae</taxon>
        <taxon>Meripilus</taxon>
    </lineage>
</organism>
<feature type="transmembrane region" description="Helical" evidence="6">
    <location>
        <begin position="158"/>
        <end position="178"/>
    </location>
</feature>
<dbReference type="Pfam" id="PF07690">
    <property type="entry name" value="MFS_1"/>
    <property type="match status" value="1"/>
</dbReference>
<keyword evidence="8" id="KW-1185">Reference proteome</keyword>
<protein>
    <recommendedName>
        <fullName evidence="9">MFS general substrate transporter</fullName>
    </recommendedName>
</protein>
<feature type="transmembrane region" description="Helical" evidence="6">
    <location>
        <begin position="373"/>
        <end position="391"/>
    </location>
</feature>
<feature type="transmembrane region" description="Helical" evidence="6">
    <location>
        <begin position="435"/>
        <end position="457"/>
    </location>
</feature>
<keyword evidence="3 6" id="KW-1133">Transmembrane helix</keyword>
<evidence type="ECO:0000256" key="1">
    <source>
        <dbReference type="ARBA" id="ARBA00004141"/>
    </source>
</evidence>
<dbReference type="Gene3D" id="1.20.1250.20">
    <property type="entry name" value="MFS general substrate transporter like domains"/>
    <property type="match status" value="1"/>
</dbReference>
<accession>A0AAD5V0Z3</accession>
<evidence type="ECO:0000256" key="3">
    <source>
        <dbReference type="ARBA" id="ARBA00022989"/>
    </source>
</evidence>
<gene>
    <name evidence="7" type="ORF">NLI96_g6485</name>
</gene>